<dbReference type="EMBL" id="QGNW01002651">
    <property type="protein sequence ID" value="RVW13507.1"/>
    <property type="molecule type" value="Genomic_DNA"/>
</dbReference>
<dbReference type="AlphaFoldDB" id="A0A438BRC2"/>
<evidence type="ECO:0000313" key="1">
    <source>
        <dbReference type="EMBL" id="RVW13507.1"/>
    </source>
</evidence>
<dbReference type="PANTHER" id="PTHR11439">
    <property type="entry name" value="GAG-POL-RELATED RETROTRANSPOSON"/>
    <property type="match status" value="1"/>
</dbReference>
<dbReference type="PANTHER" id="PTHR11439:SF470">
    <property type="entry name" value="CYSTEINE-RICH RLK (RECEPTOR-LIKE PROTEIN KINASE) 8"/>
    <property type="match status" value="1"/>
</dbReference>
<accession>A0A438BRC2</accession>
<protein>
    <submittedName>
        <fullName evidence="1">Retrovirus-related Pol polyprotein from transposon RE1</fullName>
    </submittedName>
</protein>
<gene>
    <name evidence="1" type="primary">RE1_1822</name>
    <name evidence="1" type="ORF">CK203_095268</name>
</gene>
<sequence length="336" mass="38449">MISLCLHHPYFHPLTTSNEPTLNLDTIMSHPPHATRCSNRIKQPNVQLRNFHLYHTAKVASNQSSFLSCMRHPLTQCISYAQLSPKCHNFVCAITTLVELTTYEQAVLDPKWQEAMAAELHALEQNHTCLSIIVQLGANGSVVRHWSLHQMDVQNVFFHGDLLEEVYMQLPPNFRRQRETPMISDNSFTTVLIYVDDIIIGNYENVIAALKESLHTKFHIKDLNEAGLLRAKPLLTPMEENNKLLPTVGDLLKNPSSYRRLVGQLIYLTITRLEISYSIHILSQFMQEPRKPHLDDVHHLLRYLKGAPGQGLYFPAKGNLLLRGFCDADWARSITR</sequence>
<name>A0A438BRC2_VITVI</name>
<reference evidence="1 2" key="1">
    <citation type="journal article" date="2018" name="PLoS Genet.">
        <title>Population sequencing reveals clonal diversity and ancestral inbreeding in the grapevine cultivar Chardonnay.</title>
        <authorList>
            <person name="Roach M.J."/>
            <person name="Johnson D.L."/>
            <person name="Bohlmann J."/>
            <person name="van Vuuren H.J."/>
            <person name="Jones S.J."/>
            <person name="Pretorius I.S."/>
            <person name="Schmidt S.A."/>
            <person name="Borneman A.R."/>
        </authorList>
    </citation>
    <scope>NUCLEOTIDE SEQUENCE [LARGE SCALE GENOMIC DNA]</scope>
    <source>
        <strain evidence="2">cv. Chardonnay</strain>
        <tissue evidence="1">Leaf</tissue>
    </source>
</reference>
<proteinExistence type="predicted"/>
<dbReference type="Proteomes" id="UP000288805">
    <property type="component" value="Unassembled WGS sequence"/>
</dbReference>
<comment type="caution">
    <text evidence="1">The sequence shown here is derived from an EMBL/GenBank/DDBJ whole genome shotgun (WGS) entry which is preliminary data.</text>
</comment>
<evidence type="ECO:0000313" key="2">
    <source>
        <dbReference type="Proteomes" id="UP000288805"/>
    </source>
</evidence>
<dbReference type="InterPro" id="IPR043502">
    <property type="entry name" value="DNA/RNA_pol_sf"/>
</dbReference>
<organism evidence="1 2">
    <name type="scientific">Vitis vinifera</name>
    <name type="common">Grape</name>
    <dbReference type="NCBI Taxonomy" id="29760"/>
    <lineage>
        <taxon>Eukaryota</taxon>
        <taxon>Viridiplantae</taxon>
        <taxon>Streptophyta</taxon>
        <taxon>Embryophyta</taxon>
        <taxon>Tracheophyta</taxon>
        <taxon>Spermatophyta</taxon>
        <taxon>Magnoliopsida</taxon>
        <taxon>eudicotyledons</taxon>
        <taxon>Gunneridae</taxon>
        <taxon>Pentapetalae</taxon>
        <taxon>rosids</taxon>
        <taxon>Vitales</taxon>
        <taxon>Vitaceae</taxon>
        <taxon>Viteae</taxon>
        <taxon>Vitis</taxon>
    </lineage>
</organism>
<dbReference type="SUPFAM" id="SSF56672">
    <property type="entry name" value="DNA/RNA polymerases"/>
    <property type="match status" value="1"/>
</dbReference>